<keyword evidence="5" id="KW-1185">Reference proteome</keyword>
<dbReference type="Proteomes" id="UP000622890">
    <property type="component" value="Unassembled WGS sequence"/>
</dbReference>
<dbReference type="PANTHER" id="PTHR37423:SF2">
    <property type="entry name" value="MEMBRANE-BOUND LYTIC MUREIN TRANSGLYCOSYLASE C"/>
    <property type="match status" value="1"/>
</dbReference>
<reference evidence="4" key="1">
    <citation type="submission" date="2021-01" db="EMBL/GenBank/DDBJ databases">
        <title>Genome sequence of strain Noviherbaspirillum sp. DKR-6.</title>
        <authorList>
            <person name="Chaudhary D.K."/>
        </authorList>
    </citation>
    <scope>NUCLEOTIDE SEQUENCE</scope>
    <source>
        <strain evidence="4">DKR-6</strain>
    </source>
</reference>
<dbReference type="Gene3D" id="1.10.530.10">
    <property type="match status" value="1"/>
</dbReference>
<dbReference type="InterPro" id="IPR008258">
    <property type="entry name" value="Transglycosylase_SLT_dom_1"/>
</dbReference>
<dbReference type="CDD" id="cd00254">
    <property type="entry name" value="LT-like"/>
    <property type="match status" value="1"/>
</dbReference>
<accession>A0A934W5T5</accession>
<dbReference type="EMBL" id="JAEPBG010000002">
    <property type="protein sequence ID" value="MBK4734305.1"/>
    <property type="molecule type" value="Genomic_DNA"/>
</dbReference>
<comment type="similarity">
    <text evidence="1">Belongs to the transglycosylase Slt family.</text>
</comment>
<feature type="domain" description="Transglycosylase SLT" evidence="3">
    <location>
        <begin position="165"/>
        <end position="262"/>
    </location>
</feature>
<dbReference type="Pfam" id="PF08238">
    <property type="entry name" value="Sel1"/>
    <property type="match status" value="2"/>
</dbReference>
<dbReference type="PROSITE" id="PS51257">
    <property type="entry name" value="PROKAR_LIPOPROTEIN"/>
    <property type="match status" value="1"/>
</dbReference>
<evidence type="ECO:0000256" key="2">
    <source>
        <dbReference type="SAM" id="SignalP"/>
    </source>
</evidence>
<dbReference type="InterPro" id="IPR006597">
    <property type="entry name" value="Sel1-like"/>
</dbReference>
<sequence>MKGRTMLFDRMTRIAIPLALFAACSAAGAAASGPGSGAKGDAETLVSQAIRYENAEGVPRDYAKAMDLYCAAARAGNADAQYRLGWMYANGRGMPRDDAQAAHLFHLAAKQGHIQAETMLKLSGSAKTVAPACLTPPKPPQPAQTASIDPAIAIVYPKRIHKVVDKVSPQYEVDPQLVLAFIAVESGFNPRAVSPKNAQGLMQLIPETARRFRVKDAFNEEDNIKGGVRYLQWLLSFFRGNVSLVAAAYNAGEKTVEKYKGIPPYPETRDYVRRITALYRKTSHPYQANLTEASPLVARMQPVLQDSSRTIQGMVQPTTQSSTWVMSP</sequence>
<gene>
    <name evidence="4" type="ORF">JJB74_06785</name>
</gene>
<dbReference type="InterPro" id="IPR011990">
    <property type="entry name" value="TPR-like_helical_dom_sf"/>
</dbReference>
<dbReference type="SUPFAM" id="SSF53955">
    <property type="entry name" value="Lysozyme-like"/>
    <property type="match status" value="1"/>
</dbReference>
<dbReference type="Gene3D" id="1.25.40.10">
    <property type="entry name" value="Tetratricopeptide repeat domain"/>
    <property type="match status" value="1"/>
</dbReference>
<name>A0A934W5T5_9BURK</name>
<dbReference type="PANTHER" id="PTHR37423">
    <property type="entry name" value="SOLUBLE LYTIC MUREIN TRANSGLYCOSYLASE-RELATED"/>
    <property type="match status" value="1"/>
</dbReference>
<feature type="signal peptide" evidence="2">
    <location>
        <begin position="1"/>
        <end position="29"/>
    </location>
</feature>
<proteinExistence type="inferred from homology"/>
<comment type="caution">
    <text evidence="4">The sequence shown here is derived from an EMBL/GenBank/DDBJ whole genome shotgun (WGS) entry which is preliminary data.</text>
</comment>
<organism evidence="4 5">
    <name type="scientific">Noviherbaspirillum pedocola</name>
    <dbReference type="NCBI Taxonomy" id="2801341"/>
    <lineage>
        <taxon>Bacteria</taxon>
        <taxon>Pseudomonadati</taxon>
        <taxon>Pseudomonadota</taxon>
        <taxon>Betaproteobacteria</taxon>
        <taxon>Burkholderiales</taxon>
        <taxon>Oxalobacteraceae</taxon>
        <taxon>Noviherbaspirillum</taxon>
    </lineage>
</organism>
<keyword evidence="2" id="KW-0732">Signal</keyword>
<dbReference type="AlphaFoldDB" id="A0A934W5T5"/>
<dbReference type="InterPro" id="IPR023346">
    <property type="entry name" value="Lysozyme-like_dom_sf"/>
</dbReference>
<dbReference type="SMART" id="SM00671">
    <property type="entry name" value="SEL1"/>
    <property type="match status" value="2"/>
</dbReference>
<evidence type="ECO:0000313" key="4">
    <source>
        <dbReference type="EMBL" id="MBK4734305.1"/>
    </source>
</evidence>
<dbReference type="Pfam" id="PF01464">
    <property type="entry name" value="SLT"/>
    <property type="match status" value="1"/>
</dbReference>
<protein>
    <submittedName>
        <fullName evidence="4">Transglycosylase SLT domain-containing protein</fullName>
    </submittedName>
</protein>
<evidence type="ECO:0000256" key="1">
    <source>
        <dbReference type="ARBA" id="ARBA00007734"/>
    </source>
</evidence>
<dbReference type="SUPFAM" id="SSF81901">
    <property type="entry name" value="HCP-like"/>
    <property type="match status" value="1"/>
</dbReference>
<dbReference type="RefSeq" id="WP_200591060.1">
    <property type="nucleotide sequence ID" value="NZ_JAEPBG010000002.1"/>
</dbReference>
<evidence type="ECO:0000259" key="3">
    <source>
        <dbReference type="Pfam" id="PF01464"/>
    </source>
</evidence>
<feature type="chain" id="PRO_5037689160" evidence="2">
    <location>
        <begin position="30"/>
        <end position="328"/>
    </location>
</feature>
<evidence type="ECO:0000313" key="5">
    <source>
        <dbReference type="Proteomes" id="UP000622890"/>
    </source>
</evidence>